<evidence type="ECO:0000313" key="2">
    <source>
        <dbReference type="EMBL" id="CAF0866182.1"/>
    </source>
</evidence>
<keyword evidence="6" id="KW-1185">Reference proteome</keyword>
<sequence length="437" mass="51207">MLSLSQSSTTSIQTKLRSVQIQTSICVESMCSQHSEVVCRHCNQHYCYLCFMSHRRHILNEMSLIHSQMVTNRSKGVEEVVKFINKQAQDAQDQAKQLVDDAINRIMTASKNIYQYIDNRRQAKLGRLNECLEKFDKDKKLLQEKLVREIFLSADILMDFRKKYAYNMFDHVVFERMGKINEKPKATNEQEQNEEFFSNYRFYDELINLRQKWTFFQAALTTVYFPSKKDISLDKILTFLEYRHDRVLENYREHLSSKEETKVLSLKTSDELLNELSFFKFYNFYYTADECVIIPDSKDQEDFSQSTTTSLTTNQESNTAVVNDSKKEEITATTIEIIEKPPALLEIEDKKHGIVISTTTIEDNNNNDDDDDDDDDDGSSQDGESSWQAVNYHDYEDDQQEHDTINAKKLTECDQNFQKLVDTLRKVENQFDIKAVM</sequence>
<proteinExistence type="predicted"/>
<protein>
    <submittedName>
        <fullName evidence="2">Uncharacterized protein</fullName>
    </submittedName>
</protein>
<dbReference type="Proteomes" id="UP000682733">
    <property type="component" value="Unassembled WGS sequence"/>
</dbReference>
<feature type="compositionally biased region" description="Acidic residues" evidence="1">
    <location>
        <begin position="365"/>
        <end position="379"/>
    </location>
</feature>
<evidence type="ECO:0000256" key="1">
    <source>
        <dbReference type="SAM" id="MobiDB-lite"/>
    </source>
</evidence>
<dbReference type="EMBL" id="CAJOBA010037092">
    <property type="protein sequence ID" value="CAF4035580.1"/>
    <property type="molecule type" value="Genomic_DNA"/>
</dbReference>
<reference evidence="2" key="1">
    <citation type="submission" date="2021-02" db="EMBL/GenBank/DDBJ databases">
        <authorList>
            <person name="Nowell W R."/>
        </authorList>
    </citation>
    <scope>NUCLEOTIDE SEQUENCE</scope>
</reference>
<evidence type="ECO:0000313" key="5">
    <source>
        <dbReference type="EMBL" id="CAF4035580.1"/>
    </source>
</evidence>
<dbReference type="EMBL" id="CAJNOK010015552">
    <property type="protein sequence ID" value="CAF1227624.1"/>
    <property type="molecule type" value="Genomic_DNA"/>
</dbReference>
<dbReference type="EMBL" id="CAJOBC010001078">
    <property type="protein sequence ID" value="CAF3653670.1"/>
    <property type="molecule type" value="Genomic_DNA"/>
</dbReference>
<feature type="region of interest" description="Disordered" evidence="1">
    <location>
        <begin position="303"/>
        <end position="325"/>
    </location>
</feature>
<evidence type="ECO:0000313" key="3">
    <source>
        <dbReference type="EMBL" id="CAF1227624.1"/>
    </source>
</evidence>
<dbReference type="AlphaFoldDB" id="A0A813X0X9"/>
<feature type="region of interest" description="Disordered" evidence="1">
    <location>
        <begin position="358"/>
        <end position="386"/>
    </location>
</feature>
<evidence type="ECO:0000313" key="6">
    <source>
        <dbReference type="Proteomes" id="UP000663829"/>
    </source>
</evidence>
<dbReference type="Proteomes" id="UP000663829">
    <property type="component" value="Unassembled WGS sequence"/>
</dbReference>
<name>A0A813X0X9_9BILA</name>
<dbReference type="Proteomes" id="UP000681722">
    <property type="component" value="Unassembled WGS sequence"/>
</dbReference>
<organism evidence="2 6">
    <name type="scientific">Didymodactylos carnosus</name>
    <dbReference type="NCBI Taxonomy" id="1234261"/>
    <lineage>
        <taxon>Eukaryota</taxon>
        <taxon>Metazoa</taxon>
        <taxon>Spiralia</taxon>
        <taxon>Gnathifera</taxon>
        <taxon>Rotifera</taxon>
        <taxon>Eurotatoria</taxon>
        <taxon>Bdelloidea</taxon>
        <taxon>Philodinida</taxon>
        <taxon>Philodinidae</taxon>
        <taxon>Didymodactylos</taxon>
    </lineage>
</organism>
<dbReference type="EMBL" id="CAJNOQ010001078">
    <property type="protein sequence ID" value="CAF0866182.1"/>
    <property type="molecule type" value="Genomic_DNA"/>
</dbReference>
<dbReference type="OrthoDB" id="9979872at2759"/>
<accession>A0A813X0X9</accession>
<feature type="compositionally biased region" description="Low complexity" evidence="1">
    <location>
        <begin position="304"/>
        <end position="319"/>
    </location>
</feature>
<dbReference type="Proteomes" id="UP000677228">
    <property type="component" value="Unassembled WGS sequence"/>
</dbReference>
<gene>
    <name evidence="2" type="ORF">GPM918_LOCUS6851</name>
    <name evidence="3" type="ORF">OVA965_LOCUS25222</name>
    <name evidence="4" type="ORF">SRO942_LOCUS6851</name>
    <name evidence="5" type="ORF">TMI583_LOCUS25944</name>
</gene>
<evidence type="ECO:0000313" key="4">
    <source>
        <dbReference type="EMBL" id="CAF3653670.1"/>
    </source>
</evidence>
<comment type="caution">
    <text evidence="2">The sequence shown here is derived from an EMBL/GenBank/DDBJ whole genome shotgun (WGS) entry which is preliminary data.</text>
</comment>